<accession>A0AAV8WXE5</accession>
<evidence type="ECO:0008006" key="3">
    <source>
        <dbReference type="Google" id="ProtNLM"/>
    </source>
</evidence>
<dbReference type="AlphaFoldDB" id="A0AAV8WXE5"/>
<sequence>NKFSLTGNFINSYGKQGFINPVRRPKFVCQKKVSDYLPCTGCKGFFTRTYLHRHMKKCYKKSQETETKHAQANAFTLLHMSGETNFEDLKLKVFPHMQSDDITKIIMNDFLIKYYGQRYYRCHKEKHLINTVSQRMRELARFLKNLAK</sequence>
<dbReference type="EMBL" id="JANEYF010004412">
    <property type="protein sequence ID" value="KAJ8931285.1"/>
    <property type="molecule type" value="Genomic_DNA"/>
</dbReference>
<organism evidence="1 2">
    <name type="scientific">Rhamnusium bicolor</name>
    <dbReference type="NCBI Taxonomy" id="1586634"/>
    <lineage>
        <taxon>Eukaryota</taxon>
        <taxon>Metazoa</taxon>
        <taxon>Ecdysozoa</taxon>
        <taxon>Arthropoda</taxon>
        <taxon>Hexapoda</taxon>
        <taxon>Insecta</taxon>
        <taxon>Pterygota</taxon>
        <taxon>Neoptera</taxon>
        <taxon>Endopterygota</taxon>
        <taxon>Coleoptera</taxon>
        <taxon>Polyphaga</taxon>
        <taxon>Cucujiformia</taxon>
        <taxon>Chrysomeloidea</taxon>
        <taxon>Cerambycidae</taxon>
        <taxon>Lepturinae</taxon>
        <taxon>Rhagiini</taxon>
        <taxon>Rhamnusium</taxon>
    </lineage>
</organism>
<gene>
    <name evidence="1" type="ORF">NQ314_015817</name>
</gene>
<protein>
    <recommendedName>
        <fullName evidence="3">C2H2-type domain-containing protein</fullName>
    </recommendedName>
</protein>
<comment type="caution">
    <text evidence="1">The sequence shown here is derived from an EMBL/GenBank/DDBJ whole genome shotgun (WGS) entry which is preliminary data.</text>
</comment>
<name>A0AAV8WXE5_9CUCU</name>
<feature type="non-terminal residue" evidence="1">
    <location>
        <position position="1"/>
    </location>
</feature>
<evidence type="ECO:0000313" key="2">
    <source>
        <dbReference type="Proteomes" id="UP001162156"/>
    </source>
</evidence>
<evidence type="ECO:0000313" key="1">
    <source>
        <dbReference type="EMBL" id="KAJ8931285.1"/>
    </source>
</evidence>
<dbReference type="Proteomes" id="UP001162156">
    <property type="component" value="Unassembled WGS sequence"/>
</dbReference>
<reference evidence="1" key="1">
    <citation type="journal article" date="2023" name="Insect Mol. Biol.">
        <title>Genome sequencing provides insights into the evolution of gene families encoding plant cell wall-degrading enzymes in longhorned beetles.</title>
        <authorList>
            <person name="Shin N.R."/>
            <person name="Okamura Y."/>
            <person name="Kirsch R."/>
            <person name="Pauchet Y."/>
        </authorList>
    </citation>
    <scope>NUCLEOTIDE SEQUENCE</scope>
    <source>
        <strain evidence="1">RBIC_L_NR</strain>
    </source>
</reference>
<keyword evidence="2" id="KW-1185">Reference proteome</keyword>
<dbReference type="PANTHER" id="PTHR33480">
    <property type="entry name" value="SET DOMAIN-CONTAINING PROTEIN-RELATED"/>
    <property type="match status" value="1"/>
</dbReference>
<dbReference type="PANTHER" id="PTHR33480:SF1">
    <property type="entry name" value="TYR RECOMBINASE DOMAIN-CONTAINING PROTEIN"/>
    <property type="match status" value="1"/>
</dbReference>
<proteinExistence type="predicted"/>